<sequence>MEHRMLLRKFLMKLKGASSYGLIDNLALTLNGNQLKAVNDAVPTSTCNNGFEFRDGAKVGTVHNFV</sequence>
<dbReference type="AlphaFoldDB" id="A0A1M6KSD3"/>
<gene>
    <name evidence="1" type="ORF">SAMN05444350_14036</name>
</gene>
<accession>A0A1M6KSD3</accession>
<proteinExistence type="predicted"/>
<evidence type="ECO:0000313" key="1">
    <source>
        <dbReference type="EMBL" id="SHJ61851.1"/>
    </source>
</evidence>
<reference evidence="2" key="1">
    <citation type="submission" date="2016-11" db="EMBL/GenBank/DDBJ databases">
        <authorList>
            <person name="Varghese N."/>
            <person name="Submissions S."/>
        </authorList>
    </citation>
    <scope>NUCLEOTIDE SEQUENCE [LARGE SCALE GENOMIC DNA]</scope>
    <source>
        <strain evidence="2">DSM 26884</strain>
    </source>
</reference>
<dbReference type="EMBL" id="FQZN01000040">
    <property type="protein sequence ID" value="SHJ61851.1"/>
    <property type="molecule type" value="Genomic_DNA"/>
</dbReference>
<organism evidence="1 2">
    <name type="scientific">Bacteroides stercorirosoris</name>
    <dbReference type="NCBI Taxonomy" id="871324"/>
    <lineage>
        <taxon>Bacteria</taxon>
        <taxon>Pseudomonadati</taxon>
        <taxon>Bacteroidota</taxon>
        <taxon>Bacteroidia</taxon>
        <taxon>Bacteroidales</taxon>
        <taxon>Bacteroidaceae</taxon>
        <taxon>Bacteroides</taxon>
    </lineage>
</organism>
<evidence type="ECO:0000313" key="2">
    <source>
        <dbReference type="Proteomes" id="UP000184192"/>
    </source>
</evidence>
<protein>
    <submittedName>
        <fullName evidence="1">Uncharacterized protein</fullName>
    </submittedName>
</protein>
<name>A0A1M6KSD3_9BACE</name>
<dbReference type="Proteomes" id="UP000184192">
    <property type="component" value="Unassembled WGS sequence"/>
</dbReference>
<keyword evidence="2" id="KW-1185">Reference proteome</keyword>